<dbReference type="SUPFAM" id="SSF161111">
    <property type="entry name" value="Cation efflux protein transmembrane domain-like"/>
    <property type="match status" value="1"/>
</dbReference>
<evidence type="ECO:0000256" key="3">
    <source>
        <dbReference type="ARBA" id="ARBA00022448"/>
    </source>
</evidence>
<evidence type="ECO:0000256" key="7">
    <source>
        <dbReference type="SAM" id="Phobius"/>
    </source>
</evidence>
<dbReference type="NCBIfam" id="TIGR01297">
    <property type="entry name" value="CDF"/>
    <property type="match status" value="1"/>
</dbReference>
<dbReference type="InterPro" id="IPR058533">
    <property type="entry name" value="Cation_efflux_TM"/>
</dbReference>
<comment type="subcellular location">
    <subcellularLocation>
        <location evidence="1">Membrane</location>
        <topology evidence="1">Multi-pass membrane protein</topology>
    </subcellularLocation>
</comment>
<feature type="transmembrane region" description="Helical" evidence="7">
    <location>
        <begin position="86"/>
        <end position="108"/>
    </location>
</feature>
<dbReference type="Proteomes" id="UP000184301">
    <property type="component" value="Unassembled WGS sequence"/>
</dbReference>
<feature type="transmembrane region" description="Helical" evidence="7">
    <location>
        <begin position="49"/>
        <end position="66"/>
    </location>
</feature>
<keyword evidence="10" id="KW-1185">Reference proteome</keyword>
<dbReference type="GO" id="GO:0015093">
    <property type="term" value="F:ferrous iron transmembrane transporter activity"/>
    <property type="evidence" value="ECO:0007669"/>
    <property type="project" value="TreeGrafter"/>
</dbReference>
<feature type="transmembrane region" description="Helical" evidence="7">
    <location>
        <begin position="158"/>
        <end position="181"/>
    </location>
</feature>
<keyword evidence="6 7" id="KW-0472">Membrane</keyword>
<evidence type="ECO:0000313" key="9">
    <source>
        <dbReference type="EMBL" id="SHJ70202.1"/>
    </source>
</evidence>
<dbReference type="GO" id="GO:0015341">
    <property type="term" value="F:zinc efflux antiporter activity"/>
    <property type="evidence" value="ECO:0007669"/>
    <property type="project" value="TreeGrafter"/>
</dbReference>
<dbReference type="InterPro" id="IPR027469">
    <property type="entry name" value="Cation_efflux_TMD_sf"/>
</dbReference>
<sequence length="312" mass="35605">MRISKKSPKKEKRIMTFSLYANLFFVIVELFMAVYTSSQTVLLDAVYDGIEFFMLLPSIFLIPLLYRSSNEKYPFGYMQMETVFIVVKGVTMIAATVGLIANSINILIHGGRQISFDTVAGFELFACILGVIVTIYLRRKNKGLNSPIVKAEMQGWKIDSMISIGMTAAFFLPVFVEALWVQRVSPYLDALFTMILSVVMLPVPIKTVSSAIRDLLLISPEEEIVLDIKSIVEPIIFESKCSDLHYNIVRTGRKLWISAYITLDKDELSVRKMQLLQARCIATLAQQYADFYFELLPEIEYDKEEVKQFMDT</sequence>
<feature type="transmembrane region" description="Helical" evidence="7">
    <location>
        <begin position="114"/>
        <end position="137"/>
    </location>
</feature>
<dbReference type="PANTHER" id="PTHR43840:SF15">
    <property type="entry name" value="MITOCHONDRIAL METAL TRANSPORTER 1-RELATED"/>
    <property type="match status" value="1"/>
</dbReference>
<dbReference type="InterPro" id="IPR050291">
    <property type="entry name" value="CDF_Transporter"/>
</dbReference>
<keyword evidence="5 7" id="KW-1133">Transmembrane helix</keyword>
<evidence type="ECO:0000313" key="10">
    <source>
        <dbReference type="Proteomes" id="UP000184301"/>
    </source>
</evidence>
<dbReference type="STRING" id="1121950.SAMN02745243_01184"/>
<evidence type="ECO:0000256" key="6">
    <source>
        <dbReference type="ARBA" id="ARBA00023136"/>
    </source>
</evidence>
<dbReference type="GO" id="GO:0015086">
    <property type="term" value="F:cadmium ion transmembrane transporter activity"/>
    <property type="evidence" value="ECO:0007669"/>
    <property type="project" value="TreeGrafter"/>
</dbReference>
<evidence type="ECO:0000256" key="1">
    <source>
        <dbReference type="ARBA" id="ARBA00004141"/>
    </source>
</evidence>
<feature type="transmembrane region" description="Helical" evidence="7">
    <location>
        <begin position="20"/>
        <end position="37"/>
    </location>
</feature>
<protein>
    <submittedName>
        <fullName evidence="9">Cation diffusion facilitator family transporter</fullName>
    </submittedName>
</protein>
<evidence type="ECO:0000259" key="8">
    <source>
        <dbReference type="Pfam" id="PF01545"/>
    </source>
</evidence>
<evidence type="ECO:0000256" key="4">
    <source>
        <dbReference type="ARBA" id="ARBA00022692"/>
    </source>
</evidence>
<dbReference type="Gene3D" id="1.20.1510.10">
    <property type="entry name" value="Cation efflux protein transmembrane domain"/>
    <property type="match status" value="1"/>
</dbReference>
<feature type="domain" description="Cation efflux protein transmembrane" evidence="8">
    <location>
        <begin position="16"/>
        <end position="216"/>
    </location>
</feature>
<proteinExistence type="inferred from homology"/>
<reference evidence="9 10" key="1">
    <citation type="submission" date="2016-11" db="EMBL/GenBank/DDBJ databases">
        <authorList>
            <person name="Jaros S."/>
            <person name="Januszkiewicz K."/>
            <person name="Wedrychowicz H."/>
        </authorList>
    </citation>
    <scope>NUCLEOTIDE SEQUENCE [LARGE SCALE GENOMIC DNA]</scope>
    <source>
        <strain evidence="9 10">DSM 15480</strain>
    </source>
</reference>
<feature type="transmembrane region" description="Helical" evidence="7">
    <location>
        <begin position="187"/>
        <end position="205"/>
    </location>
</feature>
<keyword evidence="4 7" id="KW-0812">Transmembrane</keyword>
<evidence type="ECO:0000256" key="2">
    <source>
        <dbReference type="ARBA" id="ARBA00008114"/>
    </source>
</evidence>
<keyword evidence="3" id="KW-0813">Transport</keyword>
<name>A0A1M6LGA0_9FIRM</name>
<dbReference type="GO" id="GO:0006882">
    <property type="term" value="P:intracellular zinc ion homeostasis"/>
    <property type="evidence" value="ECO:0007669"/>
    <property type="project" value="TreeGrafter"/>
</dbReference>
<gene>
    <name evidence="9" type="ORF">SAMN02745243_01184</name>
</gene>
<dbReference type="AlphaFoldDB" id="A0A1M6LGA0"/>
<evidence type="ECO:0000256" key="5">
    <source>
        <dbReference type="ARBA" id="ARBA00022989"/>
    </source>
</evidence>
<organism evidence="9 10">
    <name type="scientific">Hespellia stercorisuis DSM 15480</name>
    <dbReference type="NCBI Taxonomy" id="1121950"/>
    <lineage>
        <taxon>Bacteria</taxon>
        <taxon>Bacillati</taxon>
        <taxon>Bacillota</taxon>
        <taxon>Clostridia</taxon>
        <taxon>Lachnospirales</taxon>
        <taxon>Lachnospiraceae</taxon>
        <taxon>Hespellia</taxon>
    </lineage>
</organism>
<dbReference type="GO" id="GO:0005886">
    <property type="term" value="C:plasma membrane"/>
    <property type="evidence" value="ECO:0007669"/>
    <property type="project" value="TreeGrafter"/>
</dbReference>
<accession>A0A1M6LGA0</accession>
<dbReference type="Pfam" id="PF01545">
    <property type="entry name" value="Cation_efflux"/>
    <property type="match status" value="1"/>
</dbReference>
<dbReference type="EMBL" id="FQZY01000014">
    <property type="protein sequence ID" value="SHJ70202.1"/>
    <property type="molecule type" value="Genomic_DNA"/>
</dbReference>
<dbReference type="InterPro" id="IPR002524">
    <property type="entry name" value="Cation_efflux"/>
</dbReference>
<dbReference type="RefSeq" id="WP_073106805.1">
    <property type="nucleotide sequence ID" value="NZ_FQZY01000014.1"/>
</dbReference>
<dbReference type="OrthoDB" id="1926678at2"/>
<dbReference type="PANTHER" id="PTHR43840">
    <property type="entry name" value="MITOCHONDRIAL METAL TRANSPORTER 1-RELATED"/>
    <property type="match status" value="1"/>
</dbReference>
<comment type="similarity">
    <text evidence="2">Belongs to the cation diffusion facilitator (CDF) transporter (TC 2.A.4) family.</text>
</comment>